<accession>A0A0F9L540</accession>
<dbReference type="EMBL" id="LAZR01007866">
    <property type="protein sequence ID" value="KKM82416.1"/>
    <property type="molecule type" value="Genomic_DNA"/>
</dbReference>
<reference evidence="1" key="1">
    <citation type="journal article" date="2015" name="Nature">
        <title>Complex archaea that bridge the gap between prokaryotes and eukaryotes.</title>
        <authorList>
            <person name="Spang A."/>
            <person name="Saw J.H."/>
            <person name="Jorgensen S.L."/>
            <person name="Zaremba-Niedzwiedzka K."/>
            <person name="Martijn J."/>
            <person name="Lind A.E."/>
            <person name="van Eijk R."/>
            <person name="Schleper C."/>
            <person name="Guy L."/>
            <person name="Ettema T.J."/>
        </authorList>
    </citation>
    <scope>NUCLEOTIDE SEQUENCE</scope>
</reference>
<dbReference type="AlphaFoldDB" id="A0A0F9L540"/>
<organism evidence="1">
    <name type="scientific">marine sediment metagenome</name>
    <dbReference type="NCBI Taxonomy" id="412755"/>
    <lineage>
        <taxon>unclassified sequences</taxon>
        <taxon>metagenomes</taxon>
        <taxon>ecological metagenomes</taxon>
    </lineage>
</organism>
<proteinExistence type="predicted"/>
<protein>
    <submittedName>
        <fullName evidence="1">Uncharacterized protein</fullName>
    </submittedName>
</protein>
<name>A0A0F9L540_9ZZZZ</name>
<sequence length="101" mass="12039">MKKVHSGSILNLYGRRDIFKRRLREGYNKVAFCPNTLISDNRLITVWVFYHPNGKVATYEFPVSDNPFEAEYTKEEFKKHKEEFQIWIGQKIGLEKLIEGW</sequence>
<comment type="caution">
    <text evidence="1">The sequence shown here is derived from an EMBL/GenBank/DDBJ whole genome shotgun (WGS) entry which is preliminary data.</text>
</comment>
<evidence type="ECO:0000313" key="1">
    <source>
        <dbReference type="EMBL" id="KKM82416.1"/>
    </source>
</evidence>
<gene>
    <name evidence="1" type="ORF">LCGC14_1319780</name>
</gene>